<name>A0AA87CRK6_PROST</name>
<organism evidence="1 2">
    <name type="scientific">Providencia stuartii ATCC 25827</name>
    <dbReference type="NCBI Taxonomy" id="471874"/>
    <lineage>
        <taxon>Bacteria</taxon>
        <taxon>Pseudomonadati</taxon>
        <taxon>Pseudomonadota</taxon>
        <taxon>Gammaproteobacteria</taxon>
        <taxon>Enterobacterales</taxon>
        <taxon>Morganellaceae</taxon>
        <taxon>Providencia</taxon>
    </lineage>
</organism>
<gene>
    <name evidence="1" type="ORF">PROSTU_03250</name>
</gene>
<sequence>MTLNYLTINMDDVPYYLSLHDKPIISILKRSLVAQLTHDKSFSEK</sequence>
<dbReference type="Proteomes" id="UP000004506">
    <property type="component" value="Unassembled WGS sequence"/>
</dbReference>
<reference evidence="2" key="2">
    <citation type="submission" date="2008-04" db="EMBL/GenBank/DDBJ databases">
        <title>Draft genome sequence of Providencia stuartii(ATCC 25827).</title>
        <authorList>
            <person name="Sudarsanam P."/>
            <person name="Ley R."/>
            <person name="Guruge J."/>
            <person name="Turnbaugh P.J."/>
            <person name="Mahowald M."/>
            <person name="Liep D."/>
            <person name="Gordon J."/>
        </authorList>
    </citation>
    <scope>NUCLEOTIDE SEQUENCE [LARGE SCALE GENOMIC DNA]</scope>
    <source>
        <strain evidence="2">ATCC 25827</strain>
    </source>
</reference>
<dbReference type="AlphaFoldDB" id="A0AA87CRK6"/>
<evidence type="ECO:0000313" key="1">
    <source>
        <dbReference type="EMBL" id="EDU60046.1"/>
    </source>
</evidence>
<reference evidence="1 2" key="3">
    <citation type="submission" date="2008-05" db="EMBL/GenBank/DDBJ databases">
        <authorList>
            <person name="Fulton L."/>
            <person name="Clifton S."/>
            <person name="Fulton B."/>
            <person name="Xu J."/>
            <person name="Minx P."/>
            <person name="Pepin K.H."/>
            <person name="Johnson M."/>
            <person name="Thiruvilangam P."/>
            <person name="Bhonagiri V."/>
            <person name="Nash W.E."/>
            <person name="Mardis E.R."/>
            <person name="Wilson R.K."/>
        </authorList>
    </citation>
    <scope>NUCLEOTIDE SEQUENCE [LARGE SCALE GENOMIC DNA]</scope>
    <source>
        <strain evidence="1 2">ATCC 25827</strain>
    </source>
</reference>
<protein>
    <submittedName>
        <fullName evidence="1">Uncharacterized protein</fullName>
    </submittedName>
</protein>
<comment type="caution">
    <text evidence="1">The sequence shown here is derived from an EMBL/GenBank/DDBJ whole genome shotgun (WGS) entry which is preliminary data.</text>
</comment>
<reference evidence="2" key="1">
    <citation type="submission" date="2008-04" db="EMBL/GenBank/DDBJ databases">
        <title>Draft genome sequence of Providencia stuartii (ATCC 25827).</title>
        <authorList>
            <person name="Sudarsanam P."/>
            <person name="Ley R."/>
            <person name="Guruge J."/>
            <person name="Turnbaugh P.J."/>
            <person name="Mahowald M."/>
            <person name="Liep D."/>
            <person name="Gordon J."/>
        </authorList>
    </citation>
    <scope>NUCLEOTIDE SEQUENCE [LARGE SCALE GENOMIC DNA]</scope>
    <source>
        <strain evidence="2">ATCC 25827</strain>
    </source>
</reference>
<proteinExistence type="predicted"/>
<evidence type="ECO:0000313" key="2">
    <source>
        <dbReference type="Proteomes" id="UP000004506"/>
    </source>
</evidence>
<accession>A0AA87CRK6</accession>
<dbReference type="EMBL" id="ABJD02000101">
    <property type="protein sequence ID" value="EDU60046.1"/>
    <property type="molecule type" value="Genomic_DNA"/>
</dbReference>